<evidence type="ECO:0000256" key="2">
    <source>
        <dbReference type="ARBA" id="ARBA00012296"/>
    </source>
</evidence>
<feature type="domain" description="Diphosphomevalonate decarboxylase-like N-terminal" evidence="9">
    <location>
        <begin position="25"/>
        <end position="177"/>
    </location>
</feature>
<name>A0A380MS68_9GAMM</name>
<dbReference type="GO" id="GO:0005829">
    <property type="term" value="C:cytosol"/>
    <property type="evidence" value="ECO:0007669"/>
    <property type="project" value="InterPro"/>
</dbReference>
<dbReference type="GO" id="GO:0004163">
    <property type="term" value="F:diphosphomevalonate decarboxylase activity"/>
    <property type="evidence" value="ECO:0007669"/>
    <property type="project" value="UniProtKB-EC"/>
</dbReference>
<evidence type="ECO:0000256" key="5">
    <source>
        <dbReference type="ARBA" id="ARBA00022840"/>
    </source>
</evidence>
<evidence type="ECO:0000256" key="6">
    <source>
        <dbReference type="ARBA" id="ARBA00023098"/>
    </source>
</evidence>
<keyword evidence="5" id="KW-0067">ATP-binding</keyword>
<dbReference type="InterPro" id="IPR005935">
    <property type="entry name" value="Mev_decarb"/>
</dbReference>
<dbReference type="GO" id="GO:0019287">
    <property type="term" value="P:isopentenyl diphosphate biosynthetic process, mevalonate pathway"/>
    <property type="evidence" value="ECO:0007669"/>
    <property type="project" value="InterPro"/>
</dbReference>
<dbReference type="SUPFAM" id="SSF54211">
    <property type="entry name" value="Ribosomal protein S5 domain 2-like"/>
    <property type="match status" value="1"/>
</dbReference>
<proteinExistence type="inferred from homology"/>
<reference evidence="10 11" key="1">
    <citation type="submission" date="2018-06" db="EMBL/GenBank/DDBJ databases">
        <authorList>
            <consortium name="Pathogen Informatics"/>
            <person name="Doyle S."/>
        </authorList>
    </citation>
    <scope>NUCLEOTIDE SEQUENCE [LARGE SCALE GENOMIC DNA]</scope>
    <source>
        <strain evidence="10 11">NCTC13337</strain>
    </source>
</reference>
<dbReference type="Proteomes" id="UP000254601">
    <property type="component" value="Unassembled WGS sequence"/>
</dbReference>
<dbReference type="PIRSF" id="PIRSF015950">
    <property type="entry name" value="Mev_P_decrbx"/>
    <property type="match status" value="1"/>
</dbReference>
<protein>
    <recommendedName>
        <fullName evidence="2">diphosphomevalonate decarboxylase</fullName>
        <ecNumber evidence="2">4.1.1.33</ecNumber>
    </recommendedName>
</protein>
<evidence type="ECO:0000259" key="9">
    <source>
        <dbReference type="Pfam" id="PF22700"/>
    </source>
</evidence>
<dbReference type="EC" id="4.1.1.33" evidence="2"/>
<dbReference type="InterPro" id="IPR053859">
    <property type="entry name" value="MVD-like_N"/>
</dbReference>
<keyword evidence="4" id="KW-0547">Nucleotide-binding</keyword>
<dbReference type="Pfam" id="PF22700">
    <property type="entry name" value="MVD-like_N"/>
    <property type="match status" value="1"/>
</dbReference>
<evidence type="ECO:0000256" key="1">
    <source>
        <dbReference type="ARBA" id="ARBA00008831"/>
    </source>
</evidence>
<keyword evidence="6" id="KW-0443">Lipid metabolism</keyword>
<keyword evidence="11" id="KW-1185">Reference proteome</keyword>
<dbReference type="NCBIfam" id="TIGR01240">
    <property type="entry name" value="mevDPdecarb"/>
    <property type="match status" value="1"/>
</dbReference>
<evidence type="ECO:0000313" key="11">
    <source>
        <dbReference type="Proteomes" id="UP000254601"/>
    </source>
</evidence>
<dbReference type="RefSeq" id="WP_072576344.1">
    <property type="nucleotide sequence ID" value="NZ_LWHB01000064.1"/>
</dbReference>
<evidence type="ECO:0000256" key="3">
    <source>
        <dbReference type="ARBA" id="ARBA00022516"/>
    </source>
</evidence>
<dbReference type="Gene3D" id="3.30.70.890">
    <property type="entry name" value="GHMP kinase, C-terminal domain"/>
    <property type="match status" value="1"/>
</dbReference>
<evidence type="ECO:0000256" key="4">
    <source>
        <dbReference type="ARBA" id="ARBA00022741"/>
    </source>
</evidence>
<dbReference type="PANTHER" id="PTHR10977">
    <property type="entry name" value="DIPHOSPHOMEVALONATE DECARBOXYLASE"/>
    <property type="match status" value="1"/>
</dbReference>
<dbReference type="OrthoDB" id="5498344at2"/>
<dbReference type="Gene3D" id="3.30.230.10">
    <property type="match status" value="1"/>
</dbReference>
<comment type="similarity">
    <text evidence="1">Belongs to the diphosphomevalonate decarboxylase family.</text>
</comment>
<evidence type="ECO:0000313" key="10">
    <source>
        <dbReference type="EMBL" id="SUO95479.1"/>
    </source>
</evidence>
<dbReference type="FunFam" id="3.30.230.10:FF:000072">
    <property type="entry name" value="Diphosphomevalonate decarboxylase"/>
    <property type="match status" value="1"/>
</dbReference>
<evidence type="ECO:0000259" key="8">
    <source>
        <dbReference type="Pfam" id="PF18376"/>
    </source>
</evidence>
<dbReference type="EMBL" id="UHIC01000001">
    <property type="protein sequence ID" value="SUO95479.1"/>
    <property type="molecule type" value="Genomic_DNA"/>
</dbReference>
<dbReference type="Pfam" id="PF18376">
    <property type="entry name" value="MDD_C"/>
    <property type="match status" value="1"/>
</dbReference>
<evidence type="ECO:0000256" key="7">
    <source>
        <dbReference type="ARBA" id="ARBA00023239"/>
    </source>
</evidence>
<dbReference type="GO" id="GO:0005524">
    <property type="term" value="F:ATP binding"/>
    <property type="evidence" value="ECO:0007669"/>
    <property type="project" value="UniProtKB-KW"/>
</dbReference>
<dbReference type="InterPro" id="IPR029765">
    <property type="entry name" value="Mev_diP_decarb"/>
</dbReference>
<sequence length="328" mass="36123">MKKIDYIQPFLPKKLSPLETASAYAPANIALSKYWGKRDIELNLPANGSLSISLGTLGTHTQITLSDKDSLMLNGENIQPNTPFFQKTFAFIDLFRQQQNFPIAITTKNTIPTAAGLASSASGYAALTLALNQFLQLNLSPFILSTFARIGSGSASRSLWHGFVKWQKGDKTDGSDSAGIPIDSQWQTLRIALIEIDTRAKSTTSTNGMTHTANTSPLYPAWINTAEKDLQTIENAIKNQNFQTLGQTAEGNALAMHATMLAARPALSYFQPTTQETIQEIWKNRAEGLNHYFTMDAGPNIKILYQIQDETDILNCYPNAKIVNPFLT</sequence>
<dbReference type="InterPro" id="IPR014721">
    <property type="entry name" value="Ribsml_uS5_D2-typ_fold_subgr"/>
</dbReference>
<dbReference type="SUPFAM" id="SSF55060">
    <property type="entry name" value="GHMP Kinase, C-terminal domain"/>
    <property type="match status" value="1"/>
</dbReference>
<dbReference type="InterPro" id="IPR020568">
    <property type="entry name" value="Ribosomal_Su5_D2-typ_SF"/>
</dbReference>
<dbReference type="PANTHER" id="PTHR10977:SF3">
    <property type="entry name" value="DIPHOSPHOMEVALONATE DECARBOXYLASE"/>
    <property type="match status" value="1"/>
</dbReference>
<feature type="domain" description="Mvd1 C-terminal" evidence="8">
    <location>
        <begin position="197"/>
        <end position="315"/>
    </location>
</feature>
<gene>
    <name evidence="10" type="ORF">NCTC13337_01377</name>
</gene>
<dbReference type="InterPro" id="IPR041431">
    <property type="entry name" value="Mvd1_C"/>
</dbReference>
<organism evidence="10 11">
    <name type="scientific">Suttonella ornithocola</name>
    <dbReference type="NCBI Taxonomy" id="279832"/>
    <lineage>
        <taxon>Bacteria</taxon>
        <taxon>Pseudomonadati</taxon>
        <taxon>Pseudomonadota</taxon>
        <taxon>Gammaproteobacteria</taxon>
        <taxon>Cardiobacteriales</taxon>
        <taxon>Cardiobacteriaceae</taxon>
        <taxon>Suttonella</taxon>
    </lineage>
</organism>
<dbReference type="InterPro" id="IPR036554">
    <property type="entry name" value="GHMP_kinase_C_sf"/>
</dbReference>
<accession>A0A380MS68</accession>
<keyword evidence="3" id="KW-0444">Lipid biosynthesis</keyword>
<dbReference type="AlphaFoldDB" id="A0A380MS68"/>
<keyword evidence="7" id="KW-0456">Lyase</keyword>